<evidence type="ECO:0000313" key="3">
    <source>
        <dbReference type="Proteomes" id="UP000003781"/>
    </source>
</evidence>
<comment type="caution">
    <text evidence="2">The sequence shown here is derived from an EMBL/GenBank/DDBJ whole genome shotgun (WGS) entry which is preliminary data.</text>
</comment>
<dbReference type="RefSeq" id="WP_008276445.1">
    <property type="nucleotide sequence ID" value="NZ_AAXW01000024.1"/>
</dbReference>
<evidence type="ECO:0000256" key="1">
    <source>
        <dbReference type="SAM" id="Phobius"/>
    </source>
</evidence>
<dbReference type="OrthoDB" id="9812897at2"/>
<dbReference type="EMBL" id="AAXW01000024">
    <property type="protein sequence ID" value="EAZ90511.1"/>
    <property type="molecule type" value="Genomic_DNA"/>
</dbReference>
<organism evidence="2 3">
    <name type="scientific">Crocosphaera chwakensis CCY0110</name>
    <dbReference type="NCBI Taxonomy" id="391612"/>
    <lineage>
        <taxon>Bacteria</taxon>
        <taxon>Bacillati</taxon>
        <taxon>Cyanobacteriota</taxon>
        <taxon>Cyanophyceae</taxon>
        <taxon>Oscillatoriophycideae</taxon>
        <taxon>Chroococcales</taxon>
        <taxon>Aphanothecaceae</taxon>
        <taxon>Crocosphaera</taxon>
        <taxon>Crocosphaera chwakensis</taxon>
    </lineage>
</organism>
<reference evidence="2 3" key="1">
    <citation type="submission" date="2007-03" db="EMBL/GenBank/DDBJ databases">
        <authorList>
            <person name="Stal L."/>
            <person name="Ferriera S."/>
            <person name="Johnson J."/>
            <person name="Kravitz S."/>
            <person name="Beeson K."/>
            <person name="Sutton G."/>
            <person name="Rogers Y.-H."/>
            <person name="Friedman R."/>
            <person name="Frazier M."/>
            <person name="Venter J.C."/>
        </authorList>
    </citation>
    <scope>NUCLEOTIDE SEQUENCE [LARGE SCALE GENOMIC DNA]</scope>
    <source>
        <strain evidence="2 3">CCY0110</strain>
    </source>
</reference>
<proteinExistence type="predicted"/>
<dbReference type="PANTHER" id="PTHR38468:SF1">
    <property type="entry name" value="SLL0939 PROTEIN"/>
    <property type="match status" value="1"/>
</dbReference>
<dbReference type="Proteomes" id="UP000003781">
    <property type="component" value="Unassembled WGS sequence"/>
</dbReference>
<name>A3ISU1_9CHRO</name>
<keyword evidence="1" id="KW-0472">Membrane</keyword>
<keyword evidence="1" id="KW-1133">Transmembrane helix</keyword>
<dbReference type="InterPro" id="IPR012427">
    <property type="entry name" value="DUF1622"/>
</dbReference>
<dbReference type="AlphaFoldDB" id="A3ISU1"/>
<evidence type="ECO:0008006" key="4">
    <source>
        <dbReference type="Google" id="ProtNLM"/>
    </source>
</evidence>
<protein>
    <recommendedName>
        <fullName evidence="4">DUF1622 domain-containing protein</fullName>
    </recommendedName>
</protein>
<feature type="transmembrane region" description="Helical" evidence="1">
    <location>
        <begin position="20"/>
        <end position="42"/>
    </location>
</feature>
<keyword evidence="3" id="KW-1185">Reference proteome</keyword>
<gene>
    <name evidence="2" type="ORF">CY0110_26827</name>
</gene>
<accession>A3ISU1</accession>
<sequence>MELFEHIEEVLKNWVTLFRLIIESISVLCVVFGLFSSIRCVIKNFRFRSFPFLEVRLRFGSWLALALEFQLASDVLSTTVAPSFQALGKLGAIAVIRTFLNYFLTKELEVEQELKERQRSSNV</sequence>
<evidence type="ECO:0000313" key="2">
    <source>
        <dbReference type="EMBL" id="EAZ90511.1"/>
    </source>
</evidence>
<dbReference type="Pfam" id="PF07784">
    <property type="entry name" value="DUF1622"/>
    <property type="match status" value="1"/>
</dbReference>
<dbReference type="PANTHER" id="PTHR38468">
    <property type="entry name" value="SLL0939 PROTEIN"/>
    <property type="match status" value="1"/>
</dbReference>
<keyword evidence="1" id="KW-0812">Transmembrane</keyword>
<dbReference type="eggNOG" id="COG4828">
    <property type="taxonomic scope" value="Bacteria"/>
</dbReference>